<gene>
    <name evidence="1" type="ORF">Ccrd_010824</name>
</gene>
<name>A0A103YKE0_CYNCS</name>
<dbReference type="STRING" id="59895.A0A103YKE0"/>
<reference evidence="1 2" key="1">
    <citation type="journal article" date="2016" name="Sci. Rep.">
        <title>The genome sequence of the outbreeding globe artichoke constructed de novo incorporating a phase-aware low-pass sequencing strategy of F1 progeny.</title>
        <authorList>
            <person name="Scaglione D."/>
            <person name="Reyes-Chin-Wo S."/>
            <person name="Acquadro A."/>
            <person name="Froenicke L."/>
            <person name="Portis E."/>
            <person name="Beitel C."/>
            <person name="Tirone M."/>
            <person name="Mauro R."/>
            <person name="Lo Monaco A."/>
            <person name="Mauromicale G."/>
            <person name="Faccioli P."/>
            <person name="Cattivelli L."/>
            <person name="Rieseberg L."/>
            <person name="Michelmore R."/>
            <person name="Lanteri S."/>
        </authorList>
    </citation>
    <scope>NUCLEOTIDE SEQUENCE [LARGE SCALE GENOMIC DNA]</scope>
    <source>
        <strain evidence="1">2C</strain>
    </source>
</reference>
<accession>A0A103YKE0</accession>
<keyword evidence="2" id="KW-1185">Reference proteome</keyword>
<dbReference type="AlphaFoldDB" id="A0A103YKE0"/>
<dbReference type="Gramene" id="KVI10774">
    <property type="protein sequence ID" value="KVI10774"/>
    <property type="gene ID" value="Ccrd_010824"/>
</dbReference>
<protein>
    <submittedName>
        <fullName evidence="1">Uncharacterized protein</fullName>
    </submittedName>
</protein>
<dbReference type="Proteomes" id="UP000243975">
    <property type="component" value="Unassembled WGS sequence"/>
</dbReference>
<evidence type="ECO:0000313" key="2">
    <source>
        <dbReference type="Proteomes" id="UP000243975"/>
    </source>
</evidence>
<evidence type="ECO:0000313" key="1">
    <source>
        <dbReference type="EMBL" id="KVI10774.1"/>
    </source>
</evidence>
<organism evidence="1 2">
    <name type="scientific">Cynara cardunculus var. scolymus</name>
    <name type="common">Globe artichoke</name>
    <name type="synonym">Cynara scolymus</name>
    <dbReference type="NCBI Taxonomy" id="59895"/>
    <lineage>
        <taxon>Eukaryota</taxon>
        <taxon>Viridiplantae</taxon>
        <taxon>Streptophyta</taxon>
        <taxon>Embryophyta</taxon>
        <taxon>Tracheophyta</taxon>
        <taxon>Spermatophyta</taxon>
        <taxon>Magnoliopsida</taxon>
        <taxon>eudicotyledons</taxon>
        <taxon>Gunneridae</taxon>
        <taxon>Pentapetalae</taxon>
        <taxon>asterids</taxon>
        <taxon>campanulids</taxon>
        <taxon>Asterales</taxon>
        <taxon>Asteraceae</taxon>
        <taxon>Carduoideae</taxon>
        <taxon>Cardueae</taxon>
        <taxon>Carduinae</taxon>
        <taxon>Cynara</taxon>
    </lineage>
</organism>
<comment type="caution">
    <text evidence="1">The sequence shown here is derived from an EMBL/GenBank/DDBJ whole genome shotgun (WGS) entry which is preliminary data.</text>
</comment>
<dbReference type="EMBL" id="LEKV01001001">
    <property type="protein sequence ID" value="KVI10774.1"/>
    <property type="molecule type" value="Genomic_DNA"/>
</dbReference>
<proteinExistence type="predicted"/>
<sequence>MGLQHVSWCALLETIQVIEIIGTPKKWLFMVVDQGLTKELSKYHWVKSLITKRDIVYESLTYSSELYVSARLIWKNDRCRSKNKQFDRKDLSNDFSRSFYSKWNI</sequence>